<feature type="compositionally biased region" description="Basic and acidic residues" evidence="1">
    <location>
        <begin position="433"/>
        <end position="442"/>
    </location>
</feature>
<reference evidence="3 4" key="1">
    <citation type="submission" date="2020-09" db="EMBL/GenBank/DDBJ databases">
        <title>De no assembly of potato wild relative species, Solanum commersonii.</title>
        <authorList>
            <person name="Cho K."/>
        </authorList>
    </citation>
    <scope>NUCLEOTIDE SEQUENCE [LARGE SCALE GENOMIC DNA]</scope>
    <source>
        <strain evidence="3">LZ3.2</strain>
        <tissue evidence="3">Leaf</tissue>
    </source>
</reference>
<feature type="compositionally biased region" description="Acidic residues" evidence="1">
    <location>
        <begin position="111"/>
        <end position="176"/>
    </location>
</feature>
<organism evidence="3 4">
    <name type="scientific">Solanum commersonii</name>
    <name type="common">Commerson's wild potato</name>
    <name type="synonym">Commerson's nightshade</name>
    <dbReference type="NCBI Taxonomy" id="4109"/>
    <lineage>
        <taxon>Eukaryota</taxon>
        <taxon>Viridiplantae</taxon>
        <taxon>Streptophyta</taxon>
        <taxon>Embryophyta</taxon>
        <taxon>Tracheophyta</taxon>
        <taxon>Spermatophyta</taxon>
        <taxon>Magnoliopsida</taxon>
        <taxon>eudicotyledons</taxon>
        <taxon>Gunneridae</taxon>
        <taxon>Pentapetalae</taxon>
        <taxon>asterids</taxon>
        <taxon>lamiids</taxon>
        <taxon>Solanales</taxon>
        <taxon>Solanaceae</taxon>
        <taxon>Solanoideae</taxon>
        <taxon>Solaneae</taxon>
        <taxon>Solanum</taxon>
    </lineage>
</organism>
<feature type="compositionally biased region" description="Basic and acidic residues" evidence="1">
    <location>
        <begin position="389"/>
        <end position="400"/>
    </location>
</feature>
<proteinExistence type="predicted"/>
<dbReference type="EMBL" id="JACXVP010000009">
    <property type="protein sequence ID" value="KAG5586164.1"/>
    <property type="molecule type" value="Genomic_DNA"/>
</dbReference>
<dbReference type="AlphaFoldDB" id="A0A9J5XFY9"/>
<dbReference type="PANTHER" id="PTHR48449">
    <property type="entry name" value="DUF1985 DOMAIN-CONTAINING PROTEIN"/>
    <property type="match status" value="1"/>
</dbReference>
<feature type="compositionally biased region" description="Basic and acidic residues" evidence="1">
    <location>
        <begin position="409"/>
        <end position="426"/>
    </location>
</feature>
<evidence type="ECO:0000259" key="2">
    <source>
        <dbReference type="Pfam" id="PF09331"/>
    </source>
</evidence>
<sequence length="837" mass="98234">EMIQEASSMTTTQSFIGVASSSNIKCFFCLCEECEQQHDYFISRVKELTDIFKEMTYNIDVHTSKKISQPLKSRRLKKSISQSLSIISERKKSMTNALVSHSNPKVKEKEKEEEEEEEKEKEKEEEEEEEKEKEKEEEEEEEKEKEEEEEEEKEKEKEEEEEEEKEKEQEKEEEEKEKEKEKEEKKEKEKVKKKAKKKERKKRKEKKVEVISCDVKKQYPFEGFNIDGEGPTELMSTFSQWINDGLYKHHAKKRDKDDHYLANCSDLEFKQLDFVFAFPKKKEWFYVMSQPNKCWTDEGVSLGLGVVVLKERHIKVYDSMSSSRTNKKLCAEIQKLSTMLPKYLESSGVYEKKDRTNWSVLESYQGKKKSYPFKVIHVTSIAQQASNSLEKEKNEVGDDGERAEEVEEDKGKQKEVEEEEGKNKEVIEEEEEKINAVDEDKGKQKEVEEDVIKTITAHIFPVHLQPNAIGDSIMRSAMGKPFDTFRIILKQNGLEDIFRNSYFGHFLDLREKNNACFQMTMVYELLKRKFIFQNAEKNDDVLINYCGMPLFFGRREFAIVSGLKCHPPSEPVPKFIVKKEPRIRKKGGKEETRQSTKEQDLVSLVGRSFKNPDLIYLLNVEDTPRKHKESLSLLWFVHNVLLAKDLNNNISLKWVNLSQDIEAFNNYPWGHESFELIVKYLLKPLGPKTNNLFGFPWAFMAWAFEAIPHLIHQVNAEEEISSPRILRWLRSKTKPAKNIPDLYNHPHDAAINEFKNKRGVKIIPSKNVQHPYTPQEKRRKKSFVKAIQNLKKKIFGELPMAVGEEVLEFKHVNVYKRVTITEKNKLVDMTRAKELRA</sequence>
<name>A0A9J5XFY9_SOLCO</name>
<gene>
    <name evidence="3" type="ORF">H5410_046598</name>
</gene>
<dbReference type="Pfam" id="PF09331">
    <property type="entry name" value="DUF1985"/>
    <property type="match status" value="1"/>
</dbReference>
<feature type="region of interest" description="Disordered" evidence="1">
    <location>
        <begin position="387"/>
        <end position="442"/>
    </location>
</feature>
<evidence type="ECO:0000313" key="3">
    <source>
        <dbReference type="EMBL" id="KAG5586164.1"/>
    </source>
</evidence>
<feature type="region of interest" description="Disordered" evidence="1">
    <location>
        <begin position="92"/>
        <end position="184"/>
    </location>
</feature>
<protein>
    <recommendedName>
        <fullName evidence="2">DUF1985 domain-containing protein</fullName>
    </recommendedName>
</protein>
<evidence type="ECO:0000313" key="4">
    <source>
        <dbReference type="Proteomes" id="UP000824120"/>
    </source>
</evidence>
<dbReference type="InterPro" id="IPR015410">
    <property type="entry name" value="DUF1985"/>
</dbReference>
<comment type="caution">
    <text evidence="3">The sequence shown here is derived from an EMBL/GenBank/DDBJ whole genome shotgun (WGS) entry which is preliminary data.</text>
</comment>
<dbReference type="Proteomes" id="UP000824120">
    <property type="component" value="Chromosome 9"/>
</dbReference>
<feature type="compositionally biased region" description="Polar residues" evidence="1">
    <location>
        <begin position="94"/>
        <end position="103"/>
    </location>
</feature>
<keyword evidence="4" id="KW-1185">Reference proteome</keyword>
<accession>A0A9J5XFY9</accession>
<evidence type="ECO:0000256" key="1">
    <source>
        <dbReference type="SAM" id="MobiDB-lite"/>
    </source>
</evidence>
<dbReference type="OrthoDB" id="1939479at2759"/>
<feature type="non-terminal residue" evidence="3">
    <location>
        <position position="837"/>
    </location>
</feature>
<dbReference type="PANTHER" id="PTHR48449:SF1">
    <property type="entry name" value="DUF1985 DOMAIN-CONTAINING PROTEIN"/>
    <property type="match status" value="1"/>
</dbReference>
<feature type="domain" description="DUF1985" evidence="2">
    <location>
        <begin position="535"/>
        <end position="679"/>
    </location>
</feature>